<sequence>MTIRIDRRSFMLTGTLGLGAFALPGFAQVANVLGGRGFTHKVASGEPAADAMLFWTRYVPADGGAAKLRVEVAESADFTRVVGGGELVTGPWRDHTAKITVTGLKPFTRYHYRFVAPDGSFSPVGRAKTLPLGDTRAFKAAIFSCSNLGFGYFNAYAHAAPRDDIDLTIHLGDYVYEYAPDNYPAAAQVVGNRVPQPMKEMVALADYRLRYASYRADPDLQALHQNHAMVVQWDDHESANDSWEGGAQNHQADEGDWATRRAAAVQAFREWLPVSDEPWGSYAVGNLATLFRTETRLFGRSKPPELAPLFMAGGDPIAALTAFRDGAWQDPAVTMMGSTQEAWLDAAMASSVRDQVRWQVVGFGTIMGQTRAPEDALGWIKADSPARVKAYFQGGVAASKLGLPSNLDNWGGYPAARARFLQSAQRHGGSTIVIAGDSHNGWAYDLAQDGKPAAVEFAGHGVTSPGYESAIGIDPKRVAAALVATNPELKWCDTSRRGYMALSLTPDTATNEWIFVDGVRQRSPAASVGHTATVRRGRNVMG</sequence>
<dbReference type="SUPFAM" id="SSF56300">
    <property type="entry name" value="Metallo-dependent phosphatases"/>
    <property type="match status" value="1"/>
</dbReference>
<evidence type="ECO:0000259" key="2">
    <source>
        <dbReference type="Pfam" id="PF16655"/>
    </source>
</evidence>
<keyword evidence="4" id="KW-1185">Reference proteome</keyword>
<dbReference type="PANTHER" id="PTHR43606">
    <property type="entry name" value="PHOSPHATASE, PUTATIVE (AFU_ORTHOLOGUE AFUA_6G08710)-RELATED"/>
    <property type="match status" value="1"/>
</dbReference>
<dbReference type="PANTHER" id="PTHR43606:SF2">
    <property type="entry name" value="ALKALINE PHOSPHATASE FAMILY PROTEIN (AFU_ORTHOLOGUE AFUA_5G03860)"/>
    <property type="match status" value="1"/>
</dbReference>
<feature type="domain" description="PhoD-like phosphatase metallophosphatase" evidence="1">
    <location>
        <begin position="141"/>
        <end position="513"/>
    </location>
</feature>
<dbReference type="PROSITE" id="PS51318">
    <property type="entry name" value="TAT"/>
    <property type="match status" value="1"/>
</dbReference>
<reference evidence="3" key="1">
    <citation type="submission" date="2022-07" db="EMBL/GenBank/DDBJ databases">
        <title>Sphingomonas sp. nov., a novel bacterium isolated from the north slope of the Mount Everest.</title>
        <authorList>
            <person name="Cui X."/>
            <person name="Liu Y."/>
        </authorList>
    </citation>
    <scope>NUCLEOTIDE SEQUENCE</scope>
    <source>
        <strain evidence="3">S5-59</strain>
    </source>
</reference>
<dbReference type="Gene3D" id="3.60.21.70">
    <property type="entry name" value="PhoD-like phosphatase"/>
    <property type="match status" value="1"/>
</dbReference>
<dbReference type="InterPro" id="IPR052900">
    <property type="entry name" value="Phospholipid_Metab_Enz"/>
</dbReference>
<evidence type="ECO:0000313" key="4">
    <source>
        <dbReference type="Proteomes" id="UP001058533"/>
    </source>
</evidence>
<accession>A0ABY5L7C9</accession>
<dbReference type="Proteomes" id="UP001058533">
    <property type="component" value="Chromosome"/>
</dbReference>
<dbReference type="InterPro" id="IPR038607">
    <property type="entry name" value="PhoD-like_sf"/>
</dbReference>
<dbReference type="Pfam" id="PF09423">
    <property type="entry name" value="PhoD"/>
    <property type="match status" value="1"/>
</dbReference>
<gene>
    <name evidence="3" type="ORF">NMP03_10250</name>
</gene>
<dbReference type="RefSeq" id="WP_256505272.1">
    <property type="nucleotide sequence ID" value="NZ_CP101740.1"/>
</dbReference>
<dbReference type="InterPro" id="IPR018946">
    <property type="entry name" value="PhoD-like_MPP"/>
</dbReference>
<protein>
    <submittedName>
        <fullName evidence="3">Alkaline phosphatase D family protein</fullName>
    </submittedName>
</protein>
<name>A0ABY5L7C9_9SPHN</name>
<dbReference type="EMBL" id="CP101740">
    <property type="protein sequence ID" value="UUL81584.1"/>
    <property type="molecule type" value="Genomic_DNA"/>
</dbReference>
<evidence type="ECO:0000313" key="3">
    <source>
        <dbReference type="EMBL" id="UUL81584.1"/>
    </source>
</evidence>
<feature type="domain" description="Phospholipase D N-terminal" evidence="2">
    <location>
        <begin position="40"/>
        <end position="129"/>
    </location>
</feature>
<dbReference type="InterPro" id="IPR032093">
    <property type="entry name" value="PhoD_N"/>
</dbReference>
<dbReference type="Pfam" id="PF16655">
    <property type="entry name" value="PhoD_N"/>
    <property type="match status" value="1"/>
</dbReference>
<organism evidence="3 4">
    <name type="scientific">Sphingomonas qomolangmaensis</name>
    <dbReference type="NCBI Taxonomy" id="2918765"/>
    <lineage>
        <taxon>Bacteria</taxon>
        <taxon>Pseudomonadati</taxon>
        <taxon>Pseudomonadota</taxon>
        <taxon>Alphaproteobacteria</taxon>
        <taxon>Sphingomonadales</taxon>
        <taxon>Sphingomonadaceae</taxon>
        <taxon>Sphingomonas</taxon>
    </lineage>
</organism>
<dbReference type="InterPro" id="IPR006311">
    <property type="entry name" value="TAT_signal"/>
</dbReference>
<evidence type="ECO:0000259" key="1">
    <source>
        <dbReference type="Pfam" id="PF09423"/>
    </source>
</evidence>
<dbReference type="Gene3D" id="2.60.40.380">
    <property type="entry name" value="Purple acid phosphatase-like, N-terminal"/>
    <property type="match status" value="1"/>
</dbReference>
<dbReference type="InterPro" id="IPR029052">
    <property type="entry name" value="Metallo-depent_PP-like"/>
</dbReference>
<dbReference type="CDD" id="cd07389">
    <property type="entry name" value="MPP_PhoD"/>
    <property type="match status" value="1"/>
</dbReference>
<proteinExistence type="predicted"/>